<dbReference type="PROSITE" id="PS50093">
    <property type="entry name" value="PKD"/>
    <property type="match status" value="1"/>
</dbReference>
<dbReference type="Proteomes" id="UP001193734">
    <property type="component" value="Unassembled WGS sequence"/>
</dbReference>
<organism evidence="2 3">
    <name type="scientific">Xylanibacter rodentium</name>
    <dbReference type="NCBI Taxonomy" id="2736289"/>
    <lineage>
        <taxon>Bacteria</taxon>
        <taxon>Pseudomonadati</taxon>
        <taxon>Bacteroidota</taxon>
        <taxon>Bacteroidia</taxon>
        <taxon>Bacteroidales</taxon>
        <taxon>Prevotellaceae</taxon>
        <taxon>Xylanibacter</taxon>
    </lineage>
</organism>
<dbReference type="InterPro" id="IPR026444">
    <property type="entry name" value="Secre_tail"/>
</dbReference>
<dbReference type="GeneID" id="82158063"/>
<sequence length="616" mass="64754">RYMVAVSPSDGVIDRVEYFWDEDPGFGLATPLPFTGTDVAVVDTDIESYAGYGSHTLVVRARSGGVWGSPLIRTFCINAEPDFSLPADTVCRGEKFTVTNTTRGATEETVYSWDMDGDGKADATGADDFVYTYAKAGEYMVSLSVKTVGDCETTCTKPVVVLDTADPSVRLNASVSASCSGDTVMFTAKTFNAGGYPEYEWTVNGEVVRGATGDTLLTGTLSDRDRVQVTVLSSNPCSPVNTVTSPAITVTVNPSPEVSLAPLFPVYTTEDNFILSGGMPEGGIYYINGSEASVFAPKENASGSYTMSYRYANAHGCVSEAVQTFALREPGAGSLLLGDVNKDERVDIMDILCTVDHIFGRVFPTWNRLTADIDSDGRIDVTDIIGIAGIILGDDATGRAARQAAAGAADDVTLTAMDADAGNATEVYLNFALRGAGRPCGVQFDVTMPEGVELETATEGLVVGRKAGTAANTYTLLAYSSDLRPVGGQLSVRAVLPVNMDEGSYPVVPENVVMVAGDMRAIDHSIAPGRLTVGSPTAVRGLADGRPAIVVESDGLRVLNAGGGSLSVYDAGGRFVAASTIGGDNELVSIPVLVQGTYVAEINKDGRTVRTKFIRK</sequence>
<dbReference type="Pfam" id="PF18911">
    <property type="entry name" value="PKD_4"/>
    <property type="match status" value="1"/>
</dbReference>
<dbReference type="SUPFAM" id="SSF49299">
    <property type="entry name" value="PKD domain"/>
    <property type="match status" value="1"/>
</dbReference>
<dbReference type="EMBL" id="JABKKE010000015">
    <property type="protein sequence ID" value="NPE14614.1"/>
    <property type="molecule type" value="Genomic_DNA"/>
</dbReference>
<dbReference type="NCBIfam" id="TIGR04183">
    <property type="entry name" value="Por_Secre_tail"/>
    <property type="match status" value="1"/>
</dbReference>
<dbReference type="InterPro" id="IPR013783">
    <property type="entry name" value="Ig-like_fold"/>
</dbReference>
<dbReference type="InterPro" id="IPR002105">
    <property type="entry name" value="Dockerin_1_rpt"/>
</dbReference>
<proteinExistence type="predicted"/>
<comment type="caution">
    <text evidence="2">The sequence shown here is derived from an EMBL/GenBank/DDBJ whole genome shotgun (WGS) entry which is preliminary data.</text>
</comment>
<dbReference type="Gene3D" id="2.60.40.10">
    <property type="entry name" value="Immunoglobulins"/>
    <property type="match status" value="1"/>
</dbReference>
<dbReference type="CDD" id="cd00146">
    <property type="entry name" value="PKD"/>
    <property type="match status" value="1"/>
</dbReference>
<protein>
    <submittedName>
        <fullName evidence="2">T9SS type A sorting domain-containing protein</fullName>
    </submittedName>
</protein>
<evidence type="ECO:0000259" key="1">
    <source>
        <dbReference type="PROSITE" id="PS50093"/>
    </source>
</evidence>
<dbReference type="Gene3D" id="1.10.1330.10">
    <property type="entry name" value="Dockerin domain"/>
    <property type="match status" value="1"/>
</dbReference>
<dbReference type="InterPro" id="IPR000601">
    <property type="entry name" value="PKD_dom"/>
</dbReference>
<dbReference type="Pfam" id="PF00404">
    <property type="entry name" value="Dockerin_1"/>
    <property type="match status" value="1"/>
</dbReference>
<keyword evidence="3" id="KW-1185">Reference proteome</keyword>
<dbReference type="CDD" id="cd14256">
    <property type="entry name" value="Dockerin_I"/>
    <property type="match status" value="1"/>
</dbReference>
<dbReference type="PROSITE" id="PS00018">
    <property type="entry name" value="EF_HAND_1"/>
    <property type="match status" value="1"/>
</dbReference>
<evidence type="ECO:0000313" key="2">
    <source>
        <dbReference type="EMBL" id="NPE14614.1"/>
    </source>
</evidence>
<evidence type="ECO:0000313" key="3">
    <source>
        <dbReference type="Proteomes" id="UP001193734"/>
    </source>
</evidence>
<dbReference type="RefSeq" id="WP_172324935.1">
    <property type="nucleotide sequence ID" value="NZ_JABKKE010000015.1"/>
</dbReference>
<dbReference type="InterPro" id="IPR018247">
    <property type="entry name" value="EF_Hand_1_Ca_BS"/>
</dbReference>
<dbReference type="InterPro" id="IPR036439">
    <property type="entry name" value="Dockerin_dom_sf"/>
</dbReference>
<name>A0ABX2AVX1_9BACT</name>
<dbReference type="SUPFAM" id="SSF63446">
    <property type="entry name" value="Type I dockerin domain"/>
    <property type="match status" value="1"/>
</dbReference>
<feature type="non-terminal residue" evidence="2">
    <location>
        <position position="1"/>
    </location>
</feature>
<dbReference type="InterPro" id="IPR035986">
    <property type="entry name" value="PKD_dom_sf"/>
</dbReference>
<gene>
    <name evidence="2" type="ORF">HPS55_09835</name>
</gene>
<feature type="domain" description="PKD" evidence="1">
    <location>
        <begin position="97"/>
        <end position="161"/>
    </location>
</feature>
<accession>A0ABX2AVX1</accession>
<reference evidence="2 3" key="1">
    <citation type="submission" date="2020-05" db="EMBL/GenBank/DDBJ databases">
        <title>Distinct polysaccharide utilization as determinants for interspecies competition between intestinal Prevotella spp.</title>
        <authorList>
            <person name="Galvez E.J.C."/>
            <person name="Iljazovic A."/>
            <person name="Strowig T."/>
        </authorList>
    </citation>
    <scope>NUCLEOTIDE SEQUENCE [LARGE SCALE GENOMIC DNA]</scope>
    <source>
        <strain evidence="2 3">PROD</strain>
    </source>
</reference>